<dbReference type="Pfam" id="PF00098">
    <property type="entry name" value="zf-CCHC"/>
    <property type="match status" value="1"/>
</dbReference>
<keyword evidence="1" id="KW-0862">Zinc</keyword>
<dbReference type="InterPro" id="IPR001878">
    <property type="entry name" value="Znf_CCHC"/>
</dbReference>
<keyword evidence="1" id="KW-0479">Metal-binding</keyword>
<dbReference type="GO" id="GO:0003676">
    <property type="term" value="F:nucleic acid binding"/>
    <property type="evidence" value="ECO:0007669"/>
    <property type="project" value="InterPro"/>
</dbReference>
<keyword evidence="3" id="KW-1185">Reference proteome</keyword>
<feature type="domain" description="CCHC-type" evidence="2">
    <location>
        <begin position="243"/>
        <end position="258"/>
    </location>
</feature>
<dbReference type="SUPFAM" id="SSF57756">
    <property type="entry name" value="Retrovirus zinc finger-like domains"/>
    <property type="match status" value="1"/>
</dbReference>
<dbReference type="GO" id="GO:0019899">
    <property type="term" value="F:enzyme binding"/>
    <property type="evidence" value="ECO:0007669"/>
    <property type="project" value="UniProtKB-ARBA"/>
</dbReference>
<sequence>MDKLDQKNLGPNGTKSLTFFMDSGDRDPTALAVESFFRINLAIIKSLYPEVEEREAIREELKDHFEILLFHPIGNSLYSCFRKWRTVSPKCPFDFLLKAVETEYDIYVRNNFNLHSMKDWKQGVDEPVREYNKRYRERLAELYPDFENMPYRRANEKSERTNSLRMEVVRNYIAGLKDELIYMMSVFNSSDKCLETVMINAESYENEWIEMKERIKEEENKREYYRHLSSSVDSHKGKDKLECHNCGKYGHFKRECNERLAECKFCTKRGHLIQFCYRRRSSLIGISKSDTPRKFVALVLARNCHVIDC</sequence>
<evidence type="ECO:0000259" key="2">
    <source>
        <dbReference type="PROSITE" id="PS50158"/>
    </source>
</evidence>
<evidence type="ECO:0000256" key="1">
    <source>
        <dbReference type="PROSITE-ProRule" id="PRU00047"/>
    </source>
</evidence>
<name>A0A0N5BIS5_STREA</name>
<reference evidence="4" key="1">
    <citation type="submission" date="2017-02" db="UniProtKB">
        <authorList>
            <consortium name="WormBaseParasite"/>
        </authorList>
    </citation>
    <scope>IDENTIFICATION</scope>
</reference>
<dbReference type="GO" id="GO:0008270">
    <property type="term" value="F:zinc ion binding"/>
    <property type="evidence" value="ECO:0007669"/>
    <property type="project" value="UniProtKB-KW"/>
</dbReference>
<accession>A0A0N5BIS5</accession>
<dbReference type="InterPro" id="IPR036875">
    <property type="entry name" value="Znf_CCHC_sf"/>
</dbReference>
<protein>
    <submittedName>
        <fullName evidence="4">CCHC-type domain-containing protein</fullName>
    </submittedName>
</protein>
<dbReference type="Proteomes" id="UP000046392">
    <property type="component" value="Unplaced"/>
</dbReference>
<dbReference type="PROSITE" id="PS50158">
    <property type="entry name" value="ZF_CCHC"/>
    <property type="match status" value="1"/>
</dbReference>
<evidence type="ECO:0000313" key="3">
    <source>
        <dbReference type="Proteomes" id="UP000046392"/>
    </source>
</evidence>
<evidence type="ECO:0000313" key="4">
    <source>
        <dbReference type="WBParaSite" id="SPAL_0000585500.1"/>
    </source>
</evidence>
<organism evidence="3 4">
    <name type="scientific">Strongyloides papillosus</name>
    <name type="common">Intestinal threadworm</name>
    <dbReference type="NCBI Taxonomy" id="174720"/>
    <lineage>
        <taxon>Eukaryota</taxon>
        <taxon>Metazoa</taxon>
        <taxon>Ecdysozoa</taxon>
        <taxon>Nematoda</taxon>
        <taxon>Chromadorea</taxon>
        <taxon>Rhabditida</taxon>
        <taxon>Tylenchina</taxon>
        <taxon>Panagrolaimomorpha</taxon>
        <taxon>Strongyloidoidea</taxon>
        <taxon>Strongyloididae</taxon>
        <taxon>Strongyloides</taxon>
    </lineage>
</organism>
<keyword evidence="1" id="KW-0863">Zinc-finger</keyword>
<dbReference type="AlphaFoldDB" id="A0A0N5BIS5"/>
<dbReference type="SMART" id="SM00343">
    <property type="entry name" value="ZnF_C2HC"/>
    <property type="match status" value="2"/>
</dbReference>
<dbReference type="WBParaSite" id="SPAL_0000585500.1">
    <property type="protein sequence ID" value="SPAL_0000585500.1"/>
    <property type="gene ID" value="SPAL_0000585500"/>
</dbReference>
<dbReference type="Gene3D" id="4.10.60.10">
    <property type="entry name" value="Zinc finger, CCHC-type"/>
    <property type="match status" value="1"/>
</dbReference>
<proteinExistence type="predicted"/>